<dbReference type="InterPro" id="IPR007809">
    <property type="entry name" value="FlgN-like"/>
</dbReference>
<dbReference type="SUPFAM" id="SSF140566">
    <property type="entry name" value="FlgN-like"/>
    <property type="match status" value="1"/>
</dbReference>
<proteinExistence type="predicted"/>
<evidence type="ECO:0000256" key="2">
    <source>
        <dbReference type="SAM" id="Coils"/>
    </source>
</evidence>
<keyword evidence="1" id="KW-1005">Bacterial flagellum biogenesis</keyword>
<dbReference type="InterPro" id="IPR036679">
    <property type="entry name" value="FlgN-like_sf"/>
</dbReference>
<name>A0A9D1MZK5_9CLOT</name>
<gene>
    <name evidence="3" type="primary">flgN</name>
    <name evidence="3" type="ORF">IAD26_02960</name>
</gene>
<evidence type="ECO:0000313" key="4">
    <source>
        <dbReference type="Proteomes" id="UP000886748"/>
    </source>
</evidence>
<keyword evidence="3" id="KW-0966">Cell projection</keyword>
<sequence length="166" mass="19103">MIKEQIQQLETIIDKEIDGYKNIEKLYADKKELLVHGKASELFDVDAKIQNLYKNISNLSDARKNVTKAMEIPTFSLTDIINKIKDKDEESAKKLESKKEEVKQLAQRIFELEKVNMELLKHGMHVTNKTLEIIIKGLKPITNEYNGKGENITKNQLEMSSIVEEA</sequence>
<protein>
    <submittedName>
        <fullName evidence="3">Flagellar export chaperone FlgN</fullName>
    </submittedName>
</protein>
<comment type="caution">
    <text evidence="3">The sequence shown here is derived from an EMBL/GenBank/DDBJ whole genome shotgun (WGS) entry which is preliminary data.</text>
</comment>
<keyword evidence="2" id="KW-0175">Coiled coil</keyword>
<dbReference type="GO" id="GO:0044780">
    <property type="term" value="P:bacterial-type flagellum assembly"/>
    <property type="evidence" value="ECO:0007669"/>
    <property type="project" value="InterPro"/>
</dbReference>
<reference evidence="3" key="2">
    <citation type="journal article" date="2021" name="PeerJ">
        <title>Extensive microbial diversity within the chicken gut microbiome revealed by metagenomics and culture.</title>
        <authorList>
            <person name="Gilroy R."/>
            <person name="Ravi A."/>
            <person name="Getino M."/>
            <person name="Pursley I."/>
            <person name="Horton D.L."/>
            <person name="Alikhan N.F."/>
            <person name="Baker D."/>
            <person name="Gharbi K."/>
            <person name="Hall N."/>
            <person name="Watson M."/>
            <person name="Adriaenssens E.M."/>
            <person name="Foster-Nyarko E."/>
            <person name="Jarju S."/>
            <person name="Secka A."/>
            <person name="Antonio M."/>
            <person name="Oren A."/>
            <person name="Chaudhuri R.R."/>
            <person name="La Ragione R."/>
            <person name="Hildebrand F."/>
            <person name="Pallen M.J."/>
        </authorList>
    </citation>
    <scope>NUCLEOTIDE SEQUENCE</scope>
    <source>
        <strain evidence="3">CHK154-7741</strain>
    </source>
</reference>
<accession>A0A9D1MZK5</accession>
<dbReference type="Proteomes" id="UP000886748">
    <property type="component" value="Unassembled WGS sequence"/>
</dbReference>
<keyword evidence="3" id="KW-0969">Cilium</keyword>
<dbReference type="EMBL" id="DVOD01000020">
    <property type="protein sequence ID" value="HIU92077.1"/>
    <property type="molecule type" value="Genomic_DNA"/>
</dbReference>
<dbReference type="Gene3D" id="1.20.58.300">
    <property type="entry name" value="FlgN-like"/>
    <property type="match status" value="1"/>
</dbReference>
<dbReference type="AlphaFoldDB" id="A0A9D1MZK5"/>
<evidence type="ECO:0000313" key="3">
    <source>
        <dbReference type="EMBL" id="HIU92077.1"/>
    </source>
</evidence>
<keyword evidence="3" id="KW-0282">Flagellum</keyword>
<reference evidence="3" key="1">
    <citation type="submission" date="2020-10" db="EMBL/GenBank/DDBJ databases">
        <authorList>
            <person name="Gilroy R."/>
        </authorList>
    </citation>
    <scope>NUCLEOTIDE SEQUENCE</scope>
    <source>
        <strain evidence="3">CHK154-7741</strain>
    </source>
</reference>
<organism evidence="3 4">
    <name type="scientific">Candidatus Limenecus avicola</name>
    <dbReference type="NCBI Taxonomy" id="2840847"/>
    <lineage>
        <taxon>Bacteria</taxon>
        <taxon>Bacillati</taxon>
        <taxon>Bacillota</taxon>
        <taxon>Clostridia</taxon>
        <taxon>Eubacteriales</taxon>
        <taxon>Clostridiaceae</taxon>
        <taxon>Clostridiaceae incertae sedis</taxon>
        <taxon>Candidatus Limenecus</taxon>
    </lineage>
</organism>
<evidence type="ECO:0000256" key="1">
    <source>
        <dbReference type="ARBA" id="ARBA00022795"/>
    </source>
</evidence>
<dbReference type="Pfam" id="PF05130">
    <property type="entry name" value="FlgN"/>
    <property type="match status" value="1"/>
</dbReference>
<feature type="coiled-coil region" evidence="2">
    <location>
        <begin position="49"/>
        <end position="115"/>
    </location>
</feature>